<evidence type="ECO:0000313" key="1">
    <source>
        <dbReference type="EMBL" id="AZV01779.1"/>
    </source>
</evidence>
<gene>
    <name evidence="1" type="primary">16</name>
    <name evidence="1" type="ORF">SEA_ARMAWEN_16</name>
</gene>
<proteinExistence type="predicted"/>
<protein>
    <submittedName>
        <fullName evidence="1">Uncharacterized protein</fullName>
    </submittedName>
</protein>
<dbReference type="Proteomes" id="UP000286843">
    <property type="component" value="Segment"/>
</dbReference>
<reference evidence="1 2" key="1">
    <citation type="submission" date="2018-12" db="EMBL/GenBank/DDBJ databases">
        <authorList>
            <person name="Coleman S.T."/>
            <person name="Adewumi O.M."/>
            <person name="Alachi P."/>
            <person name="Anderson S.J."/>
            <person name="Bakarey A.S."/>
            <person name="Beyer A.R."/>
            <person name="Biederman W.H."/>
            <person name="Bollivar D.W."/>
            <person name="Butela K.A."/>
            <person name="Byrum C.A."/>
            <person name="Collins D.P."/>
            <person name="Cresawn S.G."/>
            <person name="Dougan K.E."/>
            <person name="Duffy I."/>
            <person name="Eivazova E.R."/>
            <person name="Engstrom E.M."/>
            <person name="Fallest-Strobl P.C."/>
            <person name="Godde J.S."/>
            <person name="Lee J.S."/>
            <person name="Long J.A."/>
            <person name="Mastrapaolo M.D."/>
            <person name="Mathur V."/>
            <person name="Mesich B.L."/>
            <person name="Mitchell J.C."/>
            <person name="Moore R."/>
            <person name="Pandey S."/>
            <person name="Pollack M.J."/>
            <person name="Porter M.L."/>
            <person name="Reid N.M."/>
            <person name="Salvitti L.R."/>
            <person name="Sayre B.L."/>
            <person name="Schrock T.A."/>
            <person name="Sconiers W.B."/>
            <person name="Sheehy R."/>
            <person name="Shows K.H."/>
            <person name="Sprenkle A.B."/>
            <person name="Swerdlow S.J."/>
            <person name="Theoret J.R."/>
            <person name="Thompson K.M."/>
            <person name="Tibbetts T.J."/>
            <person name="Tigges M."/>
            <person name="Van A.R."/>
            <person name="Washington J.M."/>
            <person name="Windsor E.J."/>
            <person name="Garlena R.A."/>
            <person name="Russell D.A."/>
            <person name="Pope W.H."/>
            <person name="Jacobs-Sera D."/>
            <person name="Hatfull G.F."/>
        </authorList>
    </citation>
    <scope>NUCLEOTIDE SEQUENCE [LARGE SCALE GENOMIC DNA]</scope>
</reference>
<organism evidence="1 2">
    <name type="scientific">Microbacterium phage ArMaWen</name>
    <dbReference type="NCBI Taxonomy" id="2500786"/>
    <lineage>
        <taxon>Viruses</taxon>
        <taxon>Duplodnaviria</taxon>
        <taxon>Heunggongvirae</taxon>
        <taxon>Uroviricota</taxon>
        <taxon>Caudoviricetes</taxon>
        <taxon>Eekayvirinae</taxon>
        <taxon>Tinytimothyvirus</taxon>
        <taxon>Tinytimothyvirus alex44</taxon>
    </lineage>
</organism>
<name>A0A3Q9RAB4_9CAUD</name>
<sequence>MHRHKFKIKREKKIWSTIIMLMCEVEDCYEHKAVQVSELVGGEPTEVLRVYALRKTYN</sequence>
<evidence type="ECO:0000313" key="2">
    <source>
        <dbReference type="Proteomes" id="UP000286843"/>
    </source>
</evidence>
<dbReference type="EMBL" id="MK308638">
    <property type="protein sequence ID" value="AZV01779.1"/>
    <property type="molecule type" value="Genomic_DNA"/>
</dbReference>
<accession>A0A3Q9RAB4</accession>